<accession>A0AAD5W0M8</accession>
<sequence>MICPRLARSLHQTTPPPPAELAQLLSRHANTAPRPINLSQLLSFGRPVTSDSVLASVSYTLAELPRRLATRVRTLEALPFIVGTNPYISKTLNAYKESFTWLATHAPVTSLPENEKFVESLAGLVQKHTNDIPTMAKGFQECSRYMSPTQISTFLDGAIRNRISVRLIAEQHITLSKALSECVDIDRIVGVVDAQCSPHQMIRMCGSFVSELCEATLGASPELVIDGDLEATFPYVPVHLEYIVTEILKNSFRATVEHHQKAHGTTTSKRLPPINITLSPPAPLDHNHEHYFSIRIRDQGGGVSPSNMARIFSYAFTTAGRGALKNAQDDEGGPYAAQHVGGMAAIGDEGSGDASLFGEITGKGLQTGLGTIAGLGYGLPMSRLYAKYFDEAGDSTI</sequence>
<evidence type="ECO:0000256" key="6">
    <source>
        <dbReference type="ARBA" id="ARBA00022840"/>
    </source>
</evidence>
<evidence type="ECO:0000313" key="12">
    <source>
        <dbReference type="Proteomes" id="UP001213000"/>
    </source>
</evidence>
<dbReference type="PANTHER" id="PTHR11947:SF20">
    <property type="entry name" value="[3-METHYL-2-OXOBUTANOATE DEHYDROGENASE [LIPOAMIDE]] KINASE, MITOCHONDRIAL"/>
    <property type="match status" value="1"/>
</dbReference>
<proteinExistence type="inferred from homology"/>
<dbReference type="GO" id="GO:0005524">
    <property type="term" value="F:ATP binding"/>
    <property type="evidence" value="ECO:0007669"/>
    <property type="project" value="UniProtKB-UniRule"/>
</dbReference>
<dbReference type="InterPro" id="IPR018955">
    <property type="entry name" value="BCDHK/PDK_N"/>
</dbReference>
<keyword evidence="6 8" id="KW-0067">ATP-binding</keyword>
<keyword evidence="3 8" id="KW-0808">Transferase</keyword>
<dbReference type="Gene3D" id="1.20.140.20">
    <property type="entry name" value="Alpha-ketoacid/pyruvate dehydrogenase kinase, N-terminal domain"/>
    <property type="match status" value="1"/>
</dbReference>
<organism evidence="11 12">
    <name type="scientific">Leucocoprinus birnbaumii</name>
    <dbReference type="NCBI Taxonomy" id="56174"/>
    <lineage>
        <taxon>Eukaryota</taxon>
        <taxon>Fungi</taxon>
        <taxon>Dikarya</taxon>
        <taxon>Basidiomycota</taxon>
        <taxon>Agaricomycotina</taxon>
        <taxon>Agaricomycetes</taxon>
        <taxon>Agaricomycetidae</taxon>
        <taxon>Agaricales</taxon>
        <taxon>Agaricineae</taxon>
        <taxon>Agaricaceae</taxon>
        <taxon>Leucocoprinus</taxon>
    </lineage>
</organism>
<feature type="domain" description="Branched-chain alpha-ketoacid dehydrogenase kinase/Pyruvate dehydrogenase kinase N-terminal" evidence="10">
    <location>
        <begin position="35"/>
        <end position="193"/>
    </location>
</feature>
<dbReference type="Gene3D" id="3.30.565.10">
    <property type="entry name" value="Histidine kinase-like ATPase, C-terminal domain"/>
    <property type="match status" value="1"/>
</dbReference>
<dbReference type="SUPFAM" id="SSF69012">
    <property type="entry name" value="alpha-ketoacid dehydrogenase kinase, N-terminal domain"/>
    <property type="match status" value="1"/>
</dbReference>
<dbReference type="SUPFAM" id="SSF55874">
    <property type="entry name" value="ATPase domain of HSP90 chaperone/DNA topoisomerase II/histidine kinase"/>
    <property type="match status" value="1"/>
</dbReference>
<evidence type="ECO:0000259" key="9">
    <source>
        <dbReference type="Pfam" id="PF02518"/>
    </source>
</evidence>
<keyword evidence="2" id="KW-0597">Phosphoprotein</keyword>
<evidence type="ECO:0000313" key="11">
    <source>
        <dbReference type="EMBL" id="KAJ3573728.1"/>
    </source>
</evidence>
<gene>
    <name evidence="11" type="ORF">NP233_g2253</name>
</gene>
<dbReference type="EC" id="2.7.11.-" evidence="8"/>
<dbReference type="EMBL" id="JANIEX010000093">
    <property type="protein sequence ID" value="KAJ3573728.1"/>
    <property type="molecule type" value="Genomic_DNA"/>
</dbReference>
<dbReference type="GO" id="GO:0010906">
    <property type="term" value="P:regulation of glucose metabolic process"/>
    <property type="evidence" value="ECO:0007669"/>
    <property type="project" value="TreeGrafter"/>
</dbReference>
<dbReference type="InterPro" id="IPR036784">
    <property type="entry name" value="AK/P_DHK_N_sf"/>
</dbReference>
<evidence type="ECO:0000256" key="8">
    <source>
        <dbReference type="RuleBase" id="RU366032"/>
    </source>
</evidence>
<evidence type="ECO:0000256" key="5">
    <source>
        <dbReference type="ARBA" id="ARBA00022777"/>
    </source>
</evidence>
<reference evidence="11" key="1">
    <citation type="submission" date="2022-07" db="EMBL/GenBank/DDBJ databases">
        <title>Genome Sequence of Leucocoprinus birnbaumii.</title>
        <authorList>
            <person name="Buettner E."/>
        </authorList>
    </citation>
    <scope>NUCLEOTIDE SEQUENCE</scope>
    <source>
        <strain evidence="11">VT141</strain>
    </source>
</reference>
<dbReference type="InterPro" id="IPR003594">
    <property type="entry name" value="HATPase_dom"/>
</dbReference>
<feature type="domain" description="Histidine kinase/HSP90-like ATPase" evidence="9">
    <location>
        <begin position="237"/>
        <end position="322"/>
    </location>
</feature>
<name>A0AAD5W0M8_9AGAR</name>
<evidence type="ECO:0000259" key="10">
    <source>
        <dbReference type="Pfam" id="PF10436"/>
    </source>
</evidence>
<keyword evidence="7 8" id="KW-0496">Mitochondrion</keyword>
<dbReference type="GO" id="GO:0005759">
    <property type="term" value="C:mitochondrial matrix"/>
    <property type="evidence" value="ECO:0007669"/>
    <property type="project" value="UniProtKB-SubCell"/>
</dbReference>
<keyword evidence="5 8" id="KW-0418">Kinase</keyword>
<evidence type="ECO:0000256" key="3">
    <source>
        <dbReference type="ARBA" id="ARBA00022679"/>
    </source>
</evidence>
<dbReference type="AlphaFoldDB" id="A0AAD5W0M8"/>
<comment type="subcellular location">
    <subcellularLocation>
        <location evidence="8">Mitochondrion matrix</location>
    </subcellularLocation>
</comment>
<keyword evidence="4 8" id="KW-0547">Nucleotide-binding</keyword>
<dbReference type="InterPro" id="IPR036890">
    <property type="entry name" value="HATPase_C_sf"/>
</dbReference>
<evidence type="ECO:0000256" key="1">
    <source>
        <dbReference type="ARBA" id="ARBA00006155"/>
    </source>
</evidence>
<evidence type="ECO:0000256" key="7">
    <source>
        <dbReference type="ARBA" id="ARBA00023128"/>
    </source>
</evidence>
<evidence type="ECO:0000256" key="2">
    <source>
        <dbReference type="ARBA" id="ARBA00022553"/>
    </source>
</evidence>
<dbReference type="Pfam" id="PF10436">
    <property type="entry name" value="BCDHK_Adom3"/>
    <property type="match status" value="1"/>
</dbReference>
<dbReference type="InterPro" id="IPR039028">
    <property type="entry name" value="BCKD/PDK"/>
</dbReference>
<dbReference type="Pfam" id="PF02518">
    <property type="entry name" value="HATPase_c"/>
    <property type="match status" value="1"/>
</dbReference>
<evidence type="ECO:0000256" key="4">
    <source>
        <dbReference type="ARBA" id="ARBA00022741"/>
    </source>
</evidence>
<keyword evidence="12" id="KW-1185">Reference proteome</keyword>
<dbReference type="GO" id="GO:0004740">
    <property type="term" value="F:pyruvate dehydrogenase (acetyl-transferring) kinase activity"/>
    <property type="evidence" value="ECO:0007669"/>
    <property type="project" value="TreeGrafter"/>
</dbReference>
<comment type="similarity">
    <text evidence="1 8">Belongs to the PDK/BCKDK protein kinase family.</text>
</comment>
<dbReference type="PANTHER" id="PTHR11947">
    <property type="entry name" value="PYRUVATE DEHYDROGENASE KINASE"/>
    <property type="match status" value="1"/>
</dbReference>
<protein>
    <recommendedName>
        <fullName evidence="8">Protein-serine/threonine kinase</fullName>
        <ecNumber evidence="8">2.7.11.-</ecNumber>
    </recommendedName>
</protein>
<comment type="caution">
    <text evidence="11">The sequence shown here is derived from an EMBL/GenBank/DDBJ whole genome shotgun (WGS) entry which is preliminary data.</text>
</comment>
<dbReference type="Proteomes" id="UP001213000">
    <property type="component" value="Unassembled WGS sequence"/>
</dbReference>